<proteinExistence type="inferred from homology"/>
<keyword evidence="12" id="KW-1185">Reference proteome</keyword>
<evidence type="ECO:0000256" key="1">
    <source>
        <dbReference type="ARBA" id="ARBA00004429"/>
    </source>
</evidence>
<evidence type="ECO:0000256" key="3">
    <source>
        <dbReference type="ARBA" id="ARBA00022475"/>
    </source>
</evidence>
<dbReference type="GO" id="GO:0005886">
    <property type="term" value="C:plasma membrane"/>
    <property type="evidence" value="ECO:0007669"/>
    <property type="project" value="UniProtKB-SubCell"/>
</dbReference>
<dbReference type="Pfam" id="PF04290">
    <property type="entry name" value="DctQ"/>
    <property type="match status" value="1"/>
</dbReference>
<feature type="domain" description="Tripartite ATP-independent periplasmic transporters DctQ component" evidence="10">
    <location>
        <begin position="36"/>
        <end position="163"/>
    </location>
</feature>
<accession>A0A1N6T918</accession>
<evidence type="ECO:0000256" key="5">
    <source>
        <dbReference type="ARBA" id="ARBA00022692"/>
    </source>
</evidence>
<evidence type="ECO:0000256" key="9">
    <source>
        <dbReference type="RuleBase" id="RU369079"/>
    </source>
</evidence>
<keyword evidence="7 9" id="KW-0472">Membrane</keyword>
<comment type="function">
    <text evidence="9">Part of the tripartite ATP-independent periplasmic (TRAP) transport system.</text>
</comment>
<keyword evidence="4 9" id="KW-0997">Cell inner membrane</keyword>
<comment type="subcellular location">
    <subcellularLocation>
        <location evidence="1 9">Cell inner membrane</location>
        <topology evidence="1 9">Multi-pass membrane protein</topology>
    </subcellularLocation>
</comment>
<dbReference type="Proteomes" id="UP000186895">
    <property type="component" value="Unassembled WGS sequence"/>
</dbReference>
<dbReference type="InterPro" id="IPR007387">
    <property type="entry name" value="TRAP_DctQ"/>
</dbReference>
<organism evidence="11 12">
    <name type="scientific">Marinobacterium stanieri</name>
    <dbReference type="NCBI Taxonomy" id="49186"/>
    <lineage>
        <taxon>Bacteria</taxon>
        <taxon>Pseudomonadati</taxon>
        <taxon>Pseudomonadota</taxon>
        <taxon>Gammaproteobacteria</taxon>
        <taxon>Oceanospirillales</taxon>
        <taxon>Oceanospirillaceae</taxon>
        <taxon>Marinobacterium</taxon>
    </lineage>
</organism>
<dbReference type="GO" id="GO:0015740">
    <property type="term" value="P:C4-dicarboxylate transport"/>
    <property type="evidence" value="ECO:0007669"/>
    <property type="project" value="TreeGrafter"/>
</dbReference>
<feature type="transmembrane region" description="Helical" evidence="9">
    <location>
        <begin position="98"/>
        <end position="119"/>
    </location>
</feature>
<dbReference type="InterPro" id="IPR055348">
    <property type="entry name" value="DctQ"/>
</dbReference>
<evidence type="ECO:0000256" key="4">
    <source>
        <dbReference type="ARBA" id="ARBA00022519"/>
    </source>
</evidence>
<dbReference type="EMBL" id="FTMN01000005">
    <property type="protein sequence ID" value="SIQ49840.1"/>
    <property type="molecule type" value="Genomic_DNA"/>
</dbReference>
<name>A0A1N6T918_9GAMM</name>
<comment type="subunit">
    <text evidence="9">The complex comprises the extracytoplasmic solute receptor protein and the two transmembrane proteins.</text>
</comment>
<protein>
    <recommendedName>
        <fullName evidence="9">TRAP transporter small permease protein</fullName>
    </recommendedName>
</protein>
<dbReference type="PANTHER" id="PTHR35011:SF10">
    <property type="entry name" value="TRAP TRANSPORTER SMALL PERMEASE PROTEIN"/>
    <property type="match status" value="1"/>
</dbReference>
<keyword evidence="6 9" id="KW-1133">Transmembrane helix</keyword>
<dbReference type="AlphaFoldDB" id="A0A1N6T918"/>
<dbReference type="PANTHER" id="PTHR35011">
    <property type="entry name" value="2,3-DIKETO-L-GULONATE TRAP TRANSPORTER SMALL PERMEASE PROTEIN YIAM"/>
    <property type="match status" value="1"/>
</dbReference>
<comment type="caution">
    <text evidence="9">Lacks conserved residue(s) required for the propagation of feature annotation.</text>
</comment>
<feature type="transmembrane region" description="Helical" evidence="9">
    <location>
        <begin position="20"/>
        <end position="39"/>
    </location>
</feature>
<sequence length="175" mass="19655">MDTVLEQPRPALAKGYYHRLLTGCGVLAALMFALMGALVCTDIFLRNLTTVSMPWTVEVCEYLLMTATMLAAPWLLYQEGHIRIDLLLRALAPGWRVWADRLISALGLLICVLLTWFAIDVAQDKAQQGSLVFKVLVFPEWWLNLPMILGFGLMTLEFARRLLPLSSATSDEEVL</sequence>
<reference evidence="12" key="1">
    <citation type="submission" date="2017-01" db="EMBL/GenBank/DDBJ databases">
        <authorList>
            <person name="Varghese N."/>
            <person name="Submissions S."/>
        </authorList>
    </citation>
    <scope>NUCLEOTIDE SEQUENCE [LARGE SCALE GENOMIC DNA]</scope>
    <source>
        <strain evidence="12">DSM 7027</strain>
    </source>
</reference>
<dbReference type="STRING" id="49186.SAMN05421647_105191"/>
<dbReference type="eggNOG" id="COG3090">
    <property type="taxonomic scope" value="Bacteria"/>
</dbReference>
<evidence type="ECO:0000256" key="2">
    <source>
        <dbReference type="ARBA" id="ARBA00022448"/>
    </source>
</evidence>
<evidence type="ECO:0000256" key="6">
    <source>
        <dbReference type="ARBA" id="ARBA00022989"/>
    </source>
</evidence>
<gene>
    <name evidence="11" type="ORF">SAMN05421647_105191</name>
</gene>
<comment type="similarity">
    <text evidence="8 9">Belongs to the TRAP transporter small permease family.</text>
</comment>
<keyword evidence="2 9" id="KW-0813">Transport</keyword>
<keyword evidence="3" id="KW-1003">Cell membrane</keyword>
<evidence type="ECO:0000313" key="12">
    <source>
        <dbReference type="Proteomes" id="UP000186895"/>
    </source>
</evidence>
<evidence type="ECO:0000256" key="7">
    <source>
        <dbReference type="ARBA" id="ARBA00023136"/>
    </source>
</evidence>
<evidence type="ECO:0000256" key="8">
    <source>
        <dbReference type="ARBA" id="ARBA00038436"/>
    </source>
</evidence>
<feature type="transmembrane region" description="Helical" evidence="9">
    <location>
        <begin position="59"/>
        <end position="77"/>
    </location>
</feature>
<evidence type="ECO:0000313" key="11">
    <source>
        <dbReference type="EMBL" id="SIQ49840.1"/>
    </source>
</evidence>
<dbReference type="GO" id="GO:0022857">
    <property type="term" value="F:transmembrane transporter activity"/>
    <property type="evidence" value="ECO:0007669"/>
    <property type="project" value="UniProtKB-UniRule"/>
</dbReference>
<keyword evidence="5 9" id="KW-0812">Transmembrane</keyword>
<dbReference type="RefSeq" id="WP_076463051.1">
    <property type="nucleotide sequence ID" value="NZ_FTMN01000005.1"/>
</dbReference>
<evidence type="ECO:0000259" key="10">
    <source>
        <dbReference type="Pfam" id="PF04290"/>
    </source>
</evidence>